<reference evidence="4" key="1">
    <citation type="journal article" date="2014" name="Front. Microbiol.">
        <title>High frequency of phylogenetically diverse reductive dehalogenase-homologous genes in deep subseafloor sedimentary metagenomes.</title>
        <authorList>
            <person name="Kawai M."/>
            <person name="Futagami T."/>
            <person name="Toyoda A."/>
            <person name="Takaki Y."/>
            <person name="Nishi S."/>
            <person name="Hori S."/>
            <person name="Arai W."/>
            <person name="Tsubouchi T."/>
            <person name="Morono Y."/>
            <person name="Uchiyama I."/>
            <person name="Ito T."/>
            <person name="Fujiyama A."/>
            <person name="Inagaki F."/>
            <person name="Takami H."/>
        </authorList>
    </citation>
    <scope>NUCLEOTIDE SEQUENCE</scope>
    <source>
        <strain evidence="4">Expedition CK06-06</strain>
    </source>
</reference>
<evidence type="ECO:0000256" key="2">
    <source>
        <dbReference type="ARBA" id="ARBA00023125"/>
    </source>
</evidence>
<gene>
    <name evidence="4" type="ORF">S01H1_57049</name>
</gene>
<sequence length="246" mass="28816">FLENSLKYSSLYIKLLLDSADDFSHLVKSGKIEIDDLINTDLMNSPENQTYIQSLLNSPKLPTSVSIQRIGDKQLSKIYVQLKNKFYKKFRENLTSARSQRAIARAILGTELLLENRPLTQEELERATDFQRSTISDTLKLLLNMKMVQIIKKPGDRKKYYMIVQSWDTRTINRLRVNIGYAIEMKKGISAFLETAQQIDTSEDIKSLIVFFQDIHHSYEQFGQYFKLLEVKYLNIRLKEYLEKKN</sequence>
<keyword evidence="3" id="KW-0804">Transcription</keyword>
<dbReference type="GO" id="GO:0003677">
    <property type="term" value="F:DNA binding"/>
    <property type="evidence" value="ECO:0007669"/>
    <property type="project" value="UniProtKB-KW"/>
</dbReference>
<accession>X0VYU6</accession>
<dbReference type="PANTHER" id="PTHR38465">
    <property type="entry name" value="HTH-TYPE TRANSCRIPTIONAL REGULATOR MJ1563-RELATED"/>
    <property type="match status" value="1"/>
</dbReference>
<feature type="non-terminal residue" evidence="4">
    <location>
        <position position="1"/>
    </location>
</feature>
<dbReference type="InterPro" id="IPR052362">
    <property type="entry name" value="HTH-GbsR_regulator"/>
</dbReference>
<proteinExistence type="predicted"/>
<organism evidence="4">
    <name type="scientific">marine sediment metagenome</name>
    <dbReference type="NCBI Taxonomy" id="412755"/>
    <lineage>
        <taxon>unclassified sequences</taxon>
        <taxon>metagenomes</taxon>
        <taxon>ecological metagenomes</taxon>
    </lineage>
</organism>
<keyword evidence="2" id="KW-0238">DNA-binding</keyword>
<protein>
    <submittedName>
        <fullName evidence="4">Uncharacterized protein</fullName>
    </submittedName>
</protein>
<dbReference type="Gene3D" id="1.10.10.10">
    <property type="entry name" value="Winged helix-like DNA-binding domain superfamily/Winged helix DNA-binding domain"/>
    <property type="match status" value="1"/>
</dbReference>
<dbReference type="InterPro" id="IPR036390">
    <property type="entry name" value="WH_DNA-bd_sf"/>
</dbReference>
<keyword evidence="1" id="KW-0805">Transcription regulation</keyword>
<dbReference type="PANTHER" id="PTHR38465:SF1">
    <property type="entry name" value="HTH-TYPE TRANSCRIPTIONAL REGULATOR MJ1563-RELATED"/>
    <property type="match status" value="1"/>
</dbReference>
<dbReference type="InterPro" id="IPR036388">
    <property type="entry name" value="WH-like_DNA-bd_sf"/>
</dbReference>
<evidence type="ECO:0000256" key="3">
    <source>
        <dbReference type="ARBA" id="ARBA00023163"/>
    </source>
</evidence>
<name>X0VYU6_9ZZZZ</name>
<evidence type="ECO:0000313" key="4">
    <source>
        <dbReference type="EMBL" id="GAG23460.1"/>
    </source>
</evidence>
<dbReference type="EMBL" id="BARS01037185">
    <property type="protein sequence ID" value="GAG23460.1"/>
    <property type="molecule type" value="Genomic_DNA"/>
</dbReference>
<dbReference type="SUPFAM" id="SSF46785">
    <property type="entry name" value="Winged helix' DNA-binding domain"/>
    <property type="match status" value="1"/>
</dbReference>
<dbReference type="AlphaFoldDB" id="X0VYU6"/>
<evidence type="ECO:0000256" key="1">
    <source>
        <dbReference type="ARBA" id="ARBA00023015"/>
    </source>
</evidence>
<comment type="caution">
    <text evidence="4">The sequence shown here is derived from an EMBL/GenBank/DDBJ whole genome shotgun (WGS) entry which is preliminary data.</text>
</comment>